<feature type="transmembrane region" description="Helical" evidence="2">
    <location>
        <begin position="120"/>
        <end position="140"/>
    </location>
</feature>
<gene>
    <name evidence="3" type="ORF">PHLCEN_2v11411</name>
</gene>
<dbReference type="OrthoDB" id="3357304at2759"/>
<reference evidence="3 4" key="1">
    <citation type="submission" date="2018-02" db="EMBL/GenBank/DDBJ databases">
        <title>Genome sequence of the basidiomycete white-rot fungus Phlebia centrifuga.</title>
        <authorList>
            <person name="Granchi Z."/>
            <person name="Peng M."/>
            <person name="de Vries R.P."/>
            <person name="Hilden K."/>
            <person name="Makela M.R."/>
            <person name="Grigoriev I."/>
            <person name="Riley R."/>
        </authorList>
    </citation>
    <scope>NUCLEOTIDE SEQUENCE [LARGE SCALE GENOMIC DNA]</scope>
    <source>
        <strain evidence="3 4">FBCC195</strain>
    </source>
</reference>
<feature type="compositionally biased region" description="Basic residues" evidence="1">
    <location>
        <begin position="290"/>
        <end position="299"/>
    </location>
</feature>
<feature type="transmembrane region" description="Helical" evidence="2">
    <location>
        <begin position="196"/>
        <end position="216"/>
    </location>
</feature>
<feature type="region of interest" description="Disordered" evidence="1">
    <location>
        <begin position="507"/>
        <end position="534"/>
    </location>
</feature>
<evidence type="ECO:0000313" key="3">
    <source>
        <dbReference type="EMBL" id="PSR72716.1"/>
    </source>
</evidence>
<feature type="region of interest" description="Disordered" evidence="1">
    <location>
        <begin position="410"/>
        <end position="454"/>
    </location>
</feature>
<name>A0A2R6NK66_9APHY</name>
<feature type="region of interest" description="Disordered" evidence="1">
    <location>
        <begin position="259"/>
        <end position="315"/>
    </location>
</feature>
<keyword evidence="2" id="KW-1133">Transmembrane helix</keyword>
<feature type="compositionally biased region" description="Low complexity" evidence="1">
    <location>
        <begin position="300"/>
        <end position="315"/>
    </location>
</feature>
<feature type="transmembrane region" description="Helical" evidence="2">
    <location>
        <begin position="152"/>
        <end position="176"/>
    </location>
</feature>
<feature type="compositionally biased region" description="Low complexity" evidence="1">
    <location>
        <begin position="522"/>
        <end position="533"/>
    </location>
</feature>
<keyword evidence="2" id="KW-0812">Transmembrane</keyword>
<comment type="caution">
    <text evidence="3">The sequence shown here is derived from an EMBL/GenBank/DDBJ whole genome shotgun (WGS) entry which is preliminary data.</text>
</comment>
<keyword evidence="4" id="KW-1185">Reference proteome</keyword>
<dbReference type="AlphaFoldDB" id="A0A2R6NK66"/>
<feature type="transmembrane region" description="Helical" evidence="2">
    <location>
        <begin position="80"/>
        <end position="100"/>
    </location>
</feature>
<feature type="compositionally biased region" description="Basic and acidic residues" evidence="1">
    <location>
        <begin position="410"/>
        <end position="431"/>
    </location>
</feature>
<dbReference type="Proteomes" id="UP000186601">
    <property type="component" value="Unassembled WGS sequence"/>
</dbReference>
<sequence length="616" mass="67908">MHVVLQATTKESREWPYMLNYLSVDIPPLSGEPPLSINSGWTFGELAAWLLMNATTSALVQITHIQFLTLLFPSSLERKLIYILLGPLAIVAAIMQLVPLGDFSITDDKLSNISDAVQNVCNATLSLLFTGSLFIWGLLVNRKQAWRTDGGTAAFGAGALLLAVASTTINFVYIPSKDQYQWMPGLMWSVVLWQSFLAWWWWVGAGMGVGEVDELLRKEEKRRRKRKARLEKSHVRRERAQTFLRGVAGAFGYSRGAEGQRFGPATEEHPAPFSSGSASERQNSRDGSRGRRSQSRRTNRSSQTSPQSSSASSTTATASGFFGRMKNHAAARYVYGWYLLLRHAHLTAAREQAVEQGERIQQVYGQDGSTTGAAEVDPNAVGWGLGSYGLRQIEIGERERDVEAEKGILEAERASEDSSEDLEKVEHDEGAKSGVVDGPARARRRRNKHARTDTDGVAVDKKVVEVRAPDAEPPSMWYWGPLRRWRLQDSTPESGYVALSSEPDRLVGLPSPSSTASRSRITPPEETLHTTPHGGVLVLHPDGHSYTYAYGPKGLAGLLHNYFALGCAVFASIGGLLFGYDQGVIANVLVMKDFTERWPIGAWEKGLMSEYGHLQA</sequence>
<evidence type="ECO:0000256" key="2">
    <source>
        <dbReference type="SAM" id="Phobius"/>
    </source>
</evidence>
<organism evidence="3 4">
    <name type="scientific">Hermanssonia centrifuga</name>
    <dbReference type="NCBI Taxonomy" id="98765"/>
    <lineage>
        <taxon>Eukaryota</taxon>
        <taxon>Fungi</taxon>
        <taxon>Dikarya</taxon>
        <taxon>Basidiomycota</taxon>
        <taxon>Agaricomycotina</taxon>
        <taxon>Agaricomycetes</taxon>
        <taxon>Polyporales</taxon>
        <taxon>Meruliaceae</taxon>
        <taxon>Hermanssonia</taxon>
    </lineage>
</organism>
<feature type="transmembrane region" description="Helical" evidence="2">
    <location>
        <begin position="562"/>
        <end position="580"/>
    </location>
</feature>
<dbReference type="EMBL" id="MLYV02001139">
    <property type="protein sequence ID" value="PSR72716.1"/>
    <property type="molecule type" value="Genomic_DNA"/>
</dbReference>
<evidence type="ECO:0000256" key="1">
    <source>
        <dbReference type="SAM" id="MobiDB-lite"/>
    </source>
</evidence>
<accession>A0A2R6NK66</accession>
<feature type="compositionally biased region" description="Polar residues" evidence="1">
    <location>
        <begin position="511"/>
        <end position="520"/>
    </location>
</feature>
<proteinExistence type="predicted"/>
<keyword evidence="2" id="KW-0472">Membrane</keyword>
<feature type="transmembrane region" description="Helical" evidence="2">
    <location>
        <begin position="46"/>
        <end position="68"/>
    </location>
</feature>
<evidence type="ECO:0000313" key="4">
    <source>
        <dbReference type="Proteomes" id="UP000186601"/>
    </source>
</evidence>
<protein>
    <submittedName>
        <fullName evidence="3">Uncharacterized protein</fullName>
    </submittedName>
</protein>